<evidence type="ECO:0000313" key="2">
    <source>
        <dbReference type="Proteomes" id="UP000003489"/>
    </source>
</evidence>
<reference evidence="1 2" key="2">
    <citation type="submission" date="2008-11" db="EMBL/GenBank/DDBJ databases">
        <title>Draft genome sequence of Methanobrevibacter smithii (DSM 2375).</title>
        <authorList>
            <person name="Sudarsanam P."/>
            <person name="Ley R."/>
            <person name="Guruge J."/>
            <person name="Turnbaugh P.J."/>
            <person name="Mahowald M."/>
            <person name="Liep D."/>
            <person name="Gordon J."/>
        </authorList>
    </citation>
    <scope>NUCLEOTIDE SEQUENCE [LARGE SCALE GENOMIC DNA]</scope>
    <source>
        <strain evidence="1 2">DSM 2375</strain>
    </source>
</reference>
<comment type="caution">
    <text evidence="1">The sequence shown here is derived from an EMBL/GenBank/DDBJ whole genome shotgun (WGS) entry which is preliminary data.</text>
</comment>
<name>B9AGP5_METSM</name>
<protein>
    <submittedName>
        <fullName evidence="1">Uncharacterized protein</fullName>
    </submittedName>
</protein>
<dbReference type="HOGENOM" id="CLU_3163190_0_0_2"/>
<reference evidence="1 2" key="1">
    <citation type="submission" date="2008-10" db="EMBL/GenBank/DDBJ databases">
        <authorList>
            <person name="Fulton L."/>
            <person name="Clifton S."/>
            <person name="Fulton B."/>
            <person name="Xu J."/>
            <person name="Minx P."/>
            <person name="Pepin K.H."/>
            <person name="Johnson M."/>
            <person name="Bhonagiri V."/>
            <person name="Nash W.E."/>
            <person name="Mardis E.R."/>
            <person name="Wilson R.K."/>
        </authorList>
    </citation>
    <scope>NUCLEOTIDE SEQUENCE [LARGE SCALE GENOMIC DNA]</scope>
    <source>
        <strain evidence="1 2">DSM 2375</strain>
    </source>
</reference>
<dbReference type="Proteomes" id="UP000003489">
    <property type="component" value="Unassembled WGS sequence"/>
</dbReference>
<gene>
    <name evidence="1" type="ORF">METSMIALI_01553</name>
</gene>
<proteinExistence type="predicted"/>
<sequence length="47" mass="5471">MKEKEKCDLLNGLRQKIADENNIDFHIEKCTFEGEWLGTCPKCEAEL</sequence>
<dbReference type="AlphaFoldDB" id="B9AGP5"/>
<dbReference type="EMBL" id="ABYW01000016">
    <property type="protein sequence ID" value="EEE42635.1"/>
    <property type="molecule type" value="Genomic_DNA"/>
</dbReference>
<evidence type="ECO:0000313" key="1">
    <source>
        <dbReference type="EMBL" id="EEE42635.1"/>
    </source>
</evidence>
<organism evidence="1 2">
    <name type="scientific">Methanobrevibacter smithii DSM 2375</name>
    <dbReference type="NCBI Taxonomy" id="483214"/>
    <lineage>
        <taxon>Archaea</taxon>
        <taxon>Methanobacteriati</taxon>
        <taxon>Methanobacteriota</taxon>
        <taxon>Methanomada group</taxon>
        <taxon>Methanobacteria</taxon>
        <taxon>Methanobacteriales</taxon>
        <taxon>Methanobacteriaceae</taxon>
        <taxon>Methanobrevibacter</taxon>
    </lineage>
</organism>
<accession>B9AGP5</accession>
<dbReference type="PATRIC" id="fig|483214.13.peg.1491"/>